<feature type="transmembrane region" description="Helical" evidence="1">
    <location>
        <begin position="127"/>
        <end position="147"/>
    </location>
</feature>
<dbReference type="GeneID" id="46921808"/>
<feature type="transmembrane region" description="Helical" evidence="1">
    <location>
        <begin position="262"/>
        <end position="283"/>
    </location>
</feature>
<dbReference type="KEGG" id="clx:CLAN_1340"/>
<feature type="transmembrane region" description="Helical" evidence="1">
    <location>
        <begin position="104"/>
        <end position="121"/>
    </location>
</feature>
<protein>
    <submittedName>
        <fullName evidence="2">Putative membrane protein</fullName>
    </submittedName>
</protein>
<name>A0A1X9SP36_9BACT</name>
<dbReference type="EMBL" id="CP015578">
    <property type="protein sequence ID" value="ARQ98063.1"/>
    <property type="molecule type" value="Genomic_DNA"/>
</dbReference>
<dbReference type="AlphaFoldDB" id="A0A1X9SP36"/>
<proteinExistence type="predicted"/>
<keyword evidence="1" id="KW-0812">Transmembrane</keyword>
<feature type="transmembrane region" description="Helical" evidence="1">
    <location>
        <begin position="224"/>
        <end position="250"/>
    </location>
</feature>
<reference evidence="3" key="1">
    <citation type="journal article" date="2017" name="Genome Biol. Evol.">
        <title>Comparative Genomic Analysis Identifies a Campylobacter Clade Deficient in Selenium Metabolism.</title>
        <authorList>
            <person name="Miller W.G."/>
            <person name="Yee E."/>
            <person name="Lopes B.S."/>
            <person name="Chapman M.H."/>
            <person name="Huynh S."/>
            <person name="Bono J.L."/>
            <person name="Parker C.T."/>
            <person name="Strachan N.J.C."/>
            <person name="Forbes K.J."/>
        </authorList>
    </citation>
    <scope>NUCLEOTIDE SEQUENCE [LARGE SCALE GENOMIC DNA]</scope>
    <source>
        <strain evidence="3">NCTC 13004</strain>
    </source>
</reference>
<dbReference type="RefSeq" id="WP_100590892.1">
    <property type="nucleotide sequence ID" value="NZ_CP015578.1"/>
</dbReference>
<evidence type="ECO:0000256" key="1">
    <source>
        <dbReference type="SAM" id="Phobius"/>
    </source>
</evidence>
<feature type="transmembrane region" description="Helical" evidence="1">
    <location>
        <begin position="190"/>
        <end position="212"/>
    </location>
</feature>
<organism evidence="2 3">
    <name type="scientific">Campylobacter lanienae NCTC 13004</name>
    <dbReference type="NCBI Taxonomy" id="1031753"/>
    <lineage>
        <taxon>Bacteria</taxon>
        <taxon>Pseudomonadati</taxon>
        <taxon>Campylobacterota</taxon>
        <taxon>Epsilonproteobacteria</taxon>
        <taxon>Campylobacterales</taxon>
        <taxon>Campylobacteraceae</taxon>
        <taxon>Campylobacter</taxon>
    </lineage>
</organism>
<evidence type="ECO:0000313" key="2">
    <source>
        <dbReference type="EMBL" id="ARQ98063.1"/>
    </source>
</evidence>
<keyword evidence="1" id="KW-1133">Transmembrane helix</keyword>
<sequence length="295" mass="33205">MKGKILGAGAISGEDGNRYYYDEDAIKNLNENSKIEGLEVDFDIKDGKAVEIYIISKSFSPNFGSIGGSLQNTNLPKIDSKYAFLDLNEAKNNILAINIHPVKIFIIIAILINSINSYAAYPEFSGFFYYFFTVLSVVLMGWVSFCLSKLANSLALIKYYAYMLISCVMVFICTKAFVENLIPTFYNNGFPYFSLIFGLIFLVVCIYMLFKWYKTLAYVTNEKYFIYSLYLGILAVITGIIELIIVINIMVGNVGRFGGGTFMGDISMILSILSFVIFIVATLKFRDIKQDNQAK</sequence>
<keyword evidence="1" id="KW-0472">Membrane</keyword>
<reference evidence="3" key="2">
    <citation type="journal article" date="2017" name="Genome Biol. Evol.">
        <title>Comparative genomic analysis identifies a Campylobacter clade deficient in selenium metabolism.</title>
        <authorList>
            <person name="Miller W.G."/>
            <person name="Yee E."/>
            <person name="Lopes B.S."/>
            <person name="Chapman M.H."/>
            <person name="Huynh S."/>
            <person name="Bono J.L."/>
            <person name="Parker C.T."/>
            <person name="Strachan N.J.C."/>
            <person name="Forbes K.J."/>
        </authorList>
    </citation>
    <scope>NUCLEOTIDE SEQUENCE [LARGE SCALE GENOMIC DNA]</scope>
    <source>
        <strain evidence="3">NCTC 13004</strain>
    </source>
</reference>
<gene>
    <name evidence="2" type="ORF">CLAN_1340</name>
</gene>
<evidence type="ECO:0000313" key="3">
    <source>
        <dbReference type="Proteomes" id="UP000202031"/>
    </source>
</evidence>
<accession>A0A1X9SP36</accession>
<dbReference type="Proteomes" id="UP000202031">
    <property type="component" value="Chromosome"/>
</dbReference>
<feature type="transmembrane region" description="Helical" evidence="1">
    <location>
        <begin position="159"/>
        <end position="178"/>
    </location>
</feature>